<keyword evidence="1" id="KW-0732">Signal</keyword>
<evidence type="ECO:0000313" key="3">
    <source>
        <dbReference type="Proteomes" id="UP001500897"/>
    </source>
</evidence>
<keyword evidence="3" id="KW-1185">Reference proteome</keyword>
<dbReference type="RefSeq" id="WP_344557546.1">
    <property type="nucleotide sequence ID" value="NZ_BAAANS010000063.1"/>
</dbReference>
<protein>
    <recommendedName>
        <fullName evidence="4">Ig-like domain-containing protein</fullName>
    </recommendedName>
</protein>
<gene>
    <name evidence="2" type="ORF">GCM10009759_66010</name>
</gene>
<feature type="signal peptide" evidence="1">
    <location>
        <begin position="1"/>
        <end position="30"/>
    </location>
</feature>
<dbReference type="EMBL" id="BAAANS010000063">
    <property type="protein sequence ID" value="GAA2118594.1"/>
    <property type="molecule type" value="Genomic_DNA"/>
</dbReference>
<evidence type="ECO:0000313" key="2">
    <source>
        <dbReference type="EMBL" id="GAA2118594.1"/>
    </source>
</evidence>
<proteinExistence type="predicted"/>
<feature type="chain" id="PRO_5047003211" description="Ig-like domain-containing protein" evidence="1">
    <location>
        <begin position="31"/>
        <end position="178"/>
    </location>
</feature>
<organism evidence="2 3">
    <name type="scientific">Kitasatospora saccharophila</name>
    <dbReference type="NCBI Taxonomy" id="407973"/>
    <lineage>
        <taxon>Bacteria</taxon>
        <taxon>Bacillati</taxon>
        <taxon>Actinomycetota</taxon>
        <taxon>Actinomycetes</taxon>
        <taxon>Kitasatosporales</taxon>
        <taxon>Streptomycetaceae</taxon>
        <taxon>Kitasatospora</taxon>
    </lineage>
</organism>
<accession>A0ABN2XXD6</accession>
<reference evidence="2 3" key="1">
    <citation type="journal article" date="2019" name="Int. J. Syst. Evol. Microbiol.">
        <title>The Global Catalogue of Microorganisms (GCM) 10K type strain sequencing project: providing services to taxonomists for standard genome sequencing and annotation.</title>
        <authorList>
            <consortium name="The Broad Institute Genomics Platform"/>
            <consortium name="The Broad Institute Genome Sequencing Center for Infectious Disease"/>
            <person name="Wu L."/>
            <person name="Ma J."/>
        </authorList>
    </citation>
    <scope>NUCLEOTIDE SEQUENCE [LARGE SCALE GENOMIC DNA]</scope>
    <source>
        <strain evidence="2 3">JCM 14559</strain>
    </source>
</reference>
<dbReference type="Proteomes" id="UP001500897">
    <property type="component" value="Unassembled WGS sequence"/>
</dbReference>
<comment type="caution">
    <text evidence="2">The sequence shown here is derived from an EMBL/GenBank/DDBJ whole genome shotgun (WGS) entry which is preliminary data.</text>
</comment>
<sequence>MTFPPRAAVTSSLAVGLVGGLLGLSTAAHASPVDITCAVGSQTASYSPAMTNTTQPTSASITENYSCTSLSTAVSSGSTSAVFAEDAGCLLTAQPAHTAVTTYTWDTSATSTITFTVSNVVRAVDGTTTVTSLGSVTAGLGQGSLATRVIVLPALSLTACAGAGVSSQTGTATLSILP</sequence>
<evidence type="ECO:0000256" key="1">
    <source>
        <dbReference type="SAM" id="SignalP"/>
    </source>
</evidence>
<name>A0ABN2XXD6_9ACTN</name>
<evidence type="ECO:0008006" key="4">
    <source>
        <dbReference type="Google" id="ProtNLM"/>
    </source>
</evidence>